<proteinExistence type="predicted"/>
<dbReference type="AlphaFoldDB" id="A0AB73NT25"/>
<organism evidence="1 2">
    <name type="scientific">Yersinia kristensenii</name>
    <dbReference type="NCBI Taxonomy" id="28152"/>
    <lineage>
        <taxon>Bacteria</taxon>
        <taxon>Pseudomonadati</taxon>
        <taxon>Pseudomonadota</taxon>
        <taxon>Gammaproteobacteria</taxon>
        <taxon>Enterobacterales</taxon>
        <taxon>Yersiniaceae</taxon>
        <taxon>Yersinia</taxon>
    </lineage>
</organism>
<comment type="caution">
    <text evidence="1">The sequence shown here is derived from an EMBL/GenBank/DDBJ whole genome shotgun (WGS) entry which is preliminary data.</text>
</comment>
<protein>
    <submittedName>
        <fullName evidence="1">Uncharacterized protein</fullName>
    </submittedName>
</protein>
<sequence length="65" mass="7008">MDASSARNTHVLRVRSVFSALVASKLSAPITPIDGAIHQQKIACFYTCPNVATITALMVCRRFSA</sequence>
<accession>A0AB73NT25</accession>
<dbReference type="Proteomes" id="UP000195840">
    <property type="component" value="Unassembled WGS sequence"/>
</dbReference>
<gene>
    <name evidence="1" type="ORF">CBW52_16190</name>
</gene>
<evidence type="ECO:0000313" key="2">
    <source>
        <dbReference type="Proteomes" id="UP000195840"/>
    </source>
</evidence>
<reference evidence="1 2" key="1">
    <citation type="submission" date="2017-05" db="EMBL/GenBank/DDBJ databases">
        <title>Whole genome sequencing of Yersinia kristensenii.</title>
        <authorList>
            <person name="Campioni F."/>
        </authorList>
    </citation>
    <scope>NUCLEOTIDE SEQUENCE [LARGE SCALE GENOMIC DNA]</scope>
    <source>
        <strain evidence="1 2">CFSAN060538</strain>
    </source>
</reference>
<evidence type="ECO:0000313" key="1">
    <source>
        <dbReference type="EMBL" id="OVZ79261.1"/>
    </source>
</evidence>
<dbReference type="EMBL" id="NHOG01000018">
    <property type="protein sequence ID" value="OVZ79261.1"/>
    <property type="molecule type" value="Genomic_DNA"/>
</dbReference>
<name>A0AB73NT25_YERKR</name>
<keyword evidence="2" id="KW-1185">Reference proteome</keyword>